<comment type="caution">
    <text evidence="1">The sequence shown here is derived from an EMBL/GenBank/DDBJ whole genome shotgun (WGS) entry which is preliminary data.</text>
</comment>
<dbReference type="EMBL" id="JADEVO010000025">
    <property type="protein sequence ID" value="MBN3967048.1"/>
    <property type="molecule type" value="Genomic_DNA"/>
</dbReference>
<keyword evidence="2" id="KW-1185">Reference proteome</keyword>
<proteinExistence type="predicted"/>
<organism evidence="1 2">
    <name type="scientific">Pseudomonas gregormendelii</name>
    <dbReference type="NCBI Taxonomy" id="1628277"/>
    <lineage>
        <taxon>Bacteria</taxon>
        <taxon>Pseudomonadati</taxon>
        <taxon>Pseudomonadota</taxon>
        <taxon>Gammaproteobacteria</taxon>
        <taxon>Pseudomonadales</taxon>
        <taxon>Pseudomonadaceae</taxon>
        <taxon>Pseudomonas</taxon>
    </lineage>
</organism>
<accession>A0ABS3AIT3</accession>
<protein>
    <submittedName>
        <fullName evidence="1">Uncharacterized protein</fullName>
    </submittedName>
</protein>
<evidence type="ECO:0000313" key="2">
    <source>
        <dbReference type="Proteomes" id="UP000772591"/>
    </source>
</evidence>
<reference evidence="1 2" key="1">
    <citation type="journal article" date="2021" name="Int. J. Syst. Evol. Microbiol.">
        <title>Pseudomonas piscium sp. nov., Pseudomonas pisciculturae sp. nov., Pseudomonas mucoides sp. nov. and Pseudomonas neuropathica sp. nov. isolated from rainbow trout.</title>
        <authorList>
            <person name="Duman M."/>
            <person name="Mulet M."/>
            <person name="Altun S."/>
            <person name="Saticioglu I.B."/>
            <person name="Gomila M."/>
            <person name="Lalucat J."/>
            <person name="Garcia-Valdes E."/>
        </authorList>
    </citation>
    <scope>NUCLEOTIDE SEQUENCE [LARGE SCALE GENOMIC DNA]</scope>
    <source>
        <strain evidence="1 2">LMG 28632</strain>
    </source>
</reference>
<dbReference type="RefSeq" id="WP_045062821.1">
    <property type="nucleotide sequence ID" value="NZ_JADEVO010000025.1"/>
</dbReference>
<dbReference type="Pfam" id="PF20192">
    <property type="entry name" value="DUF6555"/>
    <property type="match status" value="1"/>
</dbReference>
<name>A0ABS3AIT3_9PSED</name>
<gene>
    <name evidence="1" type="ORF">IMW75_17415</name>
</gene>
<dbReference type="Proteomes" id="UP000772591">
    <property type="component" value="Unassembled WGS sequence"/>
</dbReference>
<dbReference type="InterPro" id="IPR046685">
    <property type="entry name" value="DUF6555"/>
</dbReference>
<sequence length="75" mass="8477">MRPLHFQITYRLNDARQVFVQPDSHMTDADAWYYACLHAGVGLAYGEDPAQQGLAELRAQAQKCGLTDVRWEALP</sequence>
<evidence type="ECO:0000313" key="1">
    <source>
        <dbReference type="EMBL" id="MBN3967048.1"/>
    </source>
</evidence>